<gene>
    <name evidence="1" type="ORF">DXA27_11935</name>
</gene>
<name>A0A2K9HD00_BACFG</name>
<accession>A0A2K9HD00</accession>
<reference evidence="1 2" key="1">
    <citation type="submission" date="2018-08" db="EMBL/GenBank/DDBJ databases">
        <title>A genome reference for cultivated species of the human gut microbiota.</title>
        <authorList>
            <person name="Zou Y."/>
            <person name="Xue W."/>
            <person name="Luo G."/>
        </authorList>
    </citation>
    <scope>NUCLEOTIDE SEQUENCE [LARGE SCALE GENOMIC DNA]</scope>
    <source>
        <strain evidence="1 2">OF01-1</strain>
    </source>
</reference>
<dbReference type="AlphaFoldDB" id="A0A2K9HD00"/>
<comment type="caution">
    <text evidence="1">The sequence shown here is derived from an EMBL/GenBank/DDBJ whole genome shotgun (WGS) entry which is preliminary data.</text>
</comment>
<evidence type="ECO:0000313" key="1">
    <source>
        <dbReference type="EMBL" id="RGY68601.1"/>
    </source>
</evidence>
<sequence>MNNKFFKCKRLVICAQESDNLQKALTMLIEERYKDEDTGSDGANSLPKLELSYSAGVYFFLLKQAKRTIINLKIKK</sequence>
<dbReference type="EMBL" id="QSDG01000009">
    <property type="protein sequence ID" value="RGY68601.1"/>
    <property type="molecule type" value="Genomic_DNA"/>
</dbReference>
<dbReference type="Proteomes" id="UP000284614">
    <property type="component" value="Unassembled WGS sequence"/>
</dbReference>
<protein>
    <submittedName>
        <fullName evidence="1">Uncharacterized protein</fullName>
    </submittedName>
</protein>
<proteinExistence type="predicted"/>
<evidence type="ECO:0000313" key="2">
    <source>
        <dbReference type="Proteomes" id="UP000284614"/>
    </source>
</evidence>
<dbReference type="RefSeq" id="WP_101604304.1">
    <property type="nucleotide sequence ID" value="NZ_CP018937.1"/>
</dbReference>
<organism evidence="1 2">
    <name type="scientific">Bacteroides fragilis</name>
    <dbReference type="NCBI Taxonomy" id="817"/>
    <lineage>
        <taxon>Bacteria</taxon>
        <taxon>Pseudomonadati</taxon>
        <taxon>Bacteroidota</taxon>
        <taxon>Bacteroidia</taxon>
        <taxon>Bacteroidales</taxon>
        <taxon>Bacteroidaceae</taxon>
        <taxon>Bacteroides</taxon>
    </lineage>
</organism>